<evidence type="ECO:0000256" key="8">
    <source>
        <dbReference type="ARBA" id="ARBA00022777"/>
    </source>
</evidence>
<dbReference type="PANTHER" id="PTHR47982">
    <property type="entry name" value="PROLINE-RICH RECEPTOR-LIKE PROTEIN KINASE PERK4"/>
    <property type="match status" value="1"/>
</dbReference>
<organism evidence="16 17">
    <name type="scientific">Hevea brasiliensis</name>
    <name type="common">Para rubber tree</name>
    <name type="synonym">Siphonia brasiliensis</name>
    <dbReference type="NCBI Taxonomy" id="3981"/>
    <lineage>
        <taxon>Eukaryota</taxon>
        <taxon>Viridiplantae</taxon>
        <taxon>Streptophyta</taxon>
        <taxon>Embryophyta</taxon>
        <taxon>Tracheophyta</taxon>
        <taxon>Spermatophyta</taxon>
        <taxon>Magnoliopsida</taxon>
        <taxon>eudicotyledons</taxon>
        <taxon>Gunneridae</taxon>
        <taxon>Pentapetalae</taxon>
        <taxon>rosids</taxon>
        <taxon>fabids</taxon>
        <taxon>Malpighiales</taxon>
        <taxon>Euphorbiaceae</taxon>
        <taxon>Crotonoideae</taxon>
        <taxon>Micrandreae</taxon>
        <taxon>Hevea</taxon>
    </lineage>
</organism>
<keyword evidence="11" id="KW-0472">Membrane</keyword>
<evidence type="ECO:0000256" key="13">
    <source>
        <dbReference type="ARBA" id="ARBA00048679"/>
    </source>
</evidence>
<dbReference type="GO" id="GO:0004674">
    <property type="term" value="F:protein serine/threonine kinase activity"/>
    <property type="evidence" value="ECO:0007669"/>
    <property type="project" value="UniProtKB-KW"/>
</dbReference>
<evidence type="ECO:0000259" key="15">
    <source>
        <dbReference type="PROSITE" id="PS50011"/>
    </source>
</evidence>
<comment type="catalytic activity">
    <reaction evidence="13">
        <text>L-seryl-[protein] + ATP = O-phospho-L-seryl-[protein] + ADP + H(+)</text>
        <dbReference type="Rhea" id="RHEA:17989"/>
        <dbReference type="Rhea" id="RHEA-COMP:9863"/>
        <dbReference type="Rhea" id="RHEA-COMP:11604"/>
        <dbReference type="ChEBI" id="CHEBI:15378"/>
        <dbReference type="ChEBI" id="CHEBI:29999"/>
        <dbReference type="ChEBI" id="CHEBI:30616"/>
        <dbReference type="ChEBI" id="CHEBI:83421"/>
        <dbReference type="ChEBI" id="CHEBI:456216"/>
        <dbReference type="EC" id="2.7.11.1"/>
    </reaction>
</comment>
<dbReference type="InterPro" id="IPR008271">
    <property type="entry name" value="Ser/Thr_kinase_AS"/>
</dbReference>
<dbReference type="AlphaFoldDB" id="A0A6A6NCG2"/>
<keyword evidence="8" id="KW-0418">Kinase</keyword>
<feature type="compositionally biased region" description="Basic and acidic residues" evidence="14">
    <location>
        <begin position="352"/>
        <end position="367"/>
    </location>
</feature>
<evidence type="ECO:0000313" key="17">
    <source>
        <dbReference type="Proteomes" id="UP000467840"/>
    </source>
</evidence>
<comment type="caution">
    <text evidence="16">The sequence shown here is derived from an EMBL/GenBank/DDBJ whole genome shotgun (WGS) entry which is preliminary data.</text>
</comment>
<reference evidence="16 17" key="1">
    <citation type="journal article" date="2020" name="Mol. Plant">
        <title>The Chromosome-Based Rubber Tree Genome Provides New Insights into Spurge Genome Evolution and Rubber Biosynthesis.</title>
        <authorList>
            <person name="Liu J."/>
            <person name="Shi C."/>
            <person name="Shi C.C."/>
            <person name="Li W."/>
            <person name="Zhang Q.J."/>
            <person name="Zhang Y."/>
            <person name="Li K."/>
            <person name="Lu H.F."/>
            <person name="Shi C."/>
            <person name="Zhu S.T."/>
            <person name="Xiao Z.Y."/>
            <person name="Nan H."/>
            <person name="Yue Y."/>
            <person name="Zhu X.G."/>
            <person name="Wu Y."/>
            <person name="Hong X.N."/>
            <person name="Fan G.Y."/>
            <person name="Tong Y."/>
            <person name="Zhang D."/>
            <person name="Mao C.L."/>
            <person name="Liu Y.L."/>
            <person name="Hao S.J."/>
            <person name="Liu W.Q."/>
            <person name="Lv M.Q."/>
            <person name="Zhang H.B."/>
            <person name="Liu Y."/>
            <person name="Hu-Tang G.R."/>
            <person name="Wang J.P."/>
            <person name="Wang J.H."/>
            <person name="Sun Y.H."/>
            <person name="Ni S.B."/>
            <person name="Chen W.B."/>
            <person name="Zhang X.C."/>
            <person name="Jiao Y.N."/>
            <person name="Eichler E.E."/>
            <person name="Li G.H."/>
            <person name="Liu X."/>
            <person name="Gao L.Z."/>
        </authorList>
    </citation>
    <scope>NUCLEOTIDE SEQUENCE [LARGE SCALE GENOMIC DNA]</scope>
    <source>
        <strain evidence="17">cv. GT1</strain>
        <tissue evidence="16">Leaf</tissue>
    </source>
</reference>
<dbReference type="Gene3D" id="1.10.510.10">
    <property type="entry name" value="Transferase(Phosphotransferase) domain 1"/>
    <property type="match status" value="2"/>
</dbReference>
<dbReference type="PANTHER" id="PTHR47982:SF33">
    <property type="entry name" value="PROLINE-RICH RECEPTOR-LIKE PROTEIN KINASE PERK15"/>
    <property type="match status" value="1"/>
</dbReference>
<dbReference type="Pfam" id="PF00069">
    <property type="entry name" value="Pkinase"/>
    <property type="match status" value="1"/>
</dbReference>
<evidence type="ECO:0000256" key="14">
    <source>
        <dbReference type="SAM" id="MobiDB-lite"/>
    </source>
</evidence>
<dbReference type="InterPro" id="IPR047117">
    <property type="entry name" value="PERK1-13-like"/>
</dbReference>
<evidence type="ECO:0000256" key="10">
    <source>
        <dbReference type="ARBA" id="ARBA00022989"/>
    </source>
</evidence>
<keyword evidence="9" id="KW-0067">ATP-binding</keyword>
<feature type="region of interest" description="Disordered" evidence="14">
    <location>
        <begin position="320"/>
        <end position="367"/>
    </location>
</feature>
<evidence type="ECO:0000256" key="4">
    <source>
        <dbReference type="ARBA" id="ARBA00022527"/>
    </source>
</evidence>
<keyword evidence="5" id="KW-0808">Transferase</keyword>
<protein>
    <recommendedName>
        <fullName evidence="2">non-specific serine/threonine protein kinase</fullName>
        <ecNumber evidence="2">2.7.11.1</ecNumber>
    </recommendedName>
</protein>
<gene>
    <name evidence="16" type="ORF">GH714_035343</name>
</gene>
<evidence type="ECO:0000256" key="5">
    <source>
        <dbReference type="ARBA" id="ARBA00022679"/>
    </source>
</evidence>
<evidence type="ECO:0000256" key="6">
    <source>
        <dbReference type="ARBA" id="ARBA00022692"/>
    </source>
</evidence>
<evidence type="ECO:0000256" key="9">
    <source>
        <dbReference type="ARBA" id="ARBA00022840"/>
    </source>
</evidence>
<keyword evidence="7" id="KW-0547">Nucleotide-binding</keyword>
<keyword evidence="10" id="KW-1133">Transmembrane helix</keyword>
<proteinExistence type="predicted"/>
<sequence length="367" mass="39639">MSSPAPGTSPAVPNSPPVVSASPPATNSTSSPPPPSQTNSTASPPPPETNSNSSTTSFQPPPPRILRMARRLQVTIIPPLQHWQQNYTPPTDNNAALLPNPAPVPVISSKPYQSPVLGRVYHEPPSTSSSLGSEKPFASPSPSPSPGILGFPLCQPKIIHRDIKAANILLDDSFEAKVADFGLAKYSLDTDTHVSTRVMGTFGYMAQSMPLLARPLLKQALEEGVYDALADPKLQGDYDSNEMTRMISFAAACIRHSARLRPRMSQIVRALEGNVYLDDLSDGITSGHSMLYGSYGGSDYSSTQYKEDLKKFRKMALESQEHSSREYSGITSEYGLQPFSSSTEGQGTQEMESIRKETATKNSHESS</sequence>
<keyword evidence="3" id="KW-1003">Cell membrane</keyword>
<evidence type="ECO:0000256" key="7">
    <source>
        <dbReference type="ARBA" id="ARBA00022741"/>
    </source>
</evidence>
<feature type="compositionally biased region" description="Low complexity" evidence="14">
    <location>
        <begin position="8"/>
        <end position="30"/>
    </location>
</feature>
<keyword evidence="4" id="KW-0723">Serine/threonine-protein kinase</keyword>
<dbReference type="InterPro" id="IPR000719">
    <property type="entry name" value="Prot_kinase_dom"/>
</dbReference>
<dbReference type="EMBL" id="JAAGAX010000002">
    <property type="protein sequence ID" value="KAF2323410.1"/>
    <property type="molecule type" value="Genomic_DNA"/>
</dbReference>
<feature type="region of interest" description="Disordered" evidence="14">
    <location>
        <begin position="1"/>
        <end position="63"/>
    </location>
</feature>
<dbReference type="EC" id="2.7.11.1" evidence="2"/>
<evidence type="ECO:0000256" key="12">
    <source>
        <dbReference type="ARBA" id="ARBA00047899"/>
    </source>
</evidence>
<feature type="compositionally biased region" description="Polar residues" evidence="14">
    <location>
        <begin position="338"/>
        <end position="351"/>
    </location>
</feature>
<keyword evidence="6" id="KW-0812">Transmembrane</keyword>
<evidence type="ECO:0000313" key="16">
    <source>
        <dbReference type="EMBL" id="KAF2323410.1"/>
    </source>
</evidence>
<feature type="region of interest" description="Disordered" evidence="14">
    <location>
        <begin position="120"/>
        <end position="144"/>
    </location>
</feature>
<dbReference type="GO" id="GO:0005886">
    <property type="term" value="C:plasma membrane"/>
    <property type="evidence" value="ECO:0007669"/>
    <property type="project" value="UniProtKB-SubCell"/>
</dbReference>
<feature type="compositionally biased region" description="Low complexity" evidence="14">
    <location>
        <begin position="49"/>
        <end position="58"/>
    </location>
</feature>
<keyword evidence="17" id="KW-1185">Reference proteome</keyword>
<evidence type="ECO:0000256" key="11">
    <source>
        <dbReference type="ARBA" id="ARBA00023136"/>
    </source>
</evidence>
<comment type="catalytic activity">
    <reaction evidence="12">
        <text>L-threonyl-[protein] + ATP = O-phospho-L-threonyl-[protein] + ADP + H(+)</text>
        <dbReference type="Rhea" id="RHEA:46608"/>
        <dbReference type="Rhea" id="RHEA-COMP:11060"/>
        <dbReference type="Rhea" id="RHEA-COMP:11605"/>
        <dbReference type="ChEBI" id="CHEBI:15378"/>
        <dbReference type="ChEBI" id="CHEBI:30013"/>
        <dbReference type="ChEBI" id="CHEBI:30616"/>
        <dbReference type="ChEBI" id="CHEBI:61977"/>
        <dbReference type="ChEBI" id="CHEBI:456216"/>
        <dbReference type="EC" id="2.7.11.1"/>
    </reaction>
</comment>
<evidence type="ECO:0000256" key="2">
    <source>
        <dbReference type="ARBA" id="ARBA00012513"/>
    </source>
</evidence>
<name>A0A6A6NCG2_HEVBR</name>
<comment type="subcellular location">
    <subcellularLocation>
        <location evidence="1">Cell membrane</location>
        <topology evidence="1">Single-pass membrane protein</topology>
    </subcellularLocation>
</comment>
<evidence type="ECO:0000256" key="1">
    <source>
        <dbReference type="ARBA" id="ARBA00004162"/>
    </source>
</evidence>
<dbReference type="SUPFAM" id="SSF56112">
    <property type="entry name" value="Protein kinase-like (PK-like)"/>
    <property type="match status" value="1"/>
</dbReference>
<accession>A0A6A6NCG2</accession>
<dbReference type="InterPro" id="IPR011009">
    <property type="entry name" value="Kinase-like_dom_sf"/>
</dbReference>
<dbReference type="PROSITE" id="PS50011">
    <property type="entry name" value="PROTEIN_KINASE_DOM"/>
    <property type="match status" value="1"/>
</dbReference>
<evidence type="ECO:0000256" key="3">
    <source>
        <dbReference type="ARBA" id="ARBA00022475"/>
    </source>
</evidence>
<dbReference type="GO" id="GO:0005524">
    <property type="term" value="F:ATP binding"/>
    <property type="evidence" value="ECO:0007669"/>
    <property type="project" value="UniProtKB-KW"/>
</dbReference>
<feature type="domain" description="Protein kinase" evidence="15">
    <location>
        <begin position="1"/>
        <end position="340"/>
    </location>
</feature>
<dbReference type="Proteomes" id="UP000467840">
    <property type="component" value="Chromosome 11"/>
</dbReference>
<dbReference type="PROSITE" id="PS00108">
    <property type="entry name" value="PROTEIN_KINASE_ST"/>
    <property type="match status" value="1"/>
</dbReference>